<dbReference type="AlphaFoldDB" id="A0A2K3JK53"/>
<keyword evidence="1" id="KW-0472">Membrane</keyword>
<protein>
    <submittedName>
        <fullName evidence="2">Uncharacterized protein</fullName>
    </submittedName>
</protein>
<reference evidence="2 3" key="1">
    <citation type="journal article" date="2014" name="Am. J. Bot.">
        <title>Genome assembly and annotation for red clover (Trifolium pratense; Fabaceae).</title>
        <authorList>
            <person name="Istvanek J."/>
            <person name="Jaros M."/>
            <person name="Krenek A."/>
            <person name="Repkova J."/>
        </authorList>
    </citation>
    <scope>NUCLEOTIDE SEQUENCE [LARGE SCALE GENOMIC DNA]</scope>
    <source>
        <strain evidence="3">cv. Tatra</strain>
        <tissue evidence="2">Young leaves</tissue>
    </source>
</reference>
<proteinExistence type="predicted"/>
<sequence>MRGDLGLAVWSFVSTLKSLRRCLEMIISVLLVGTSFSRFGVFFRWCKVKIRRLLVGTMALQNYIDFPTNSANPYYLHPNENPALVLVSPSLTAKNFHFFPIQ</sequence>
<keyword evidence="1" id="KW-1133">Transmembrane helix</keyword>
<reference evidence="2 3" key="2">
    <citation type="journal article" date="2017" name="Front. Plant Sci.">
        <title>Gene Classification and Mining of Molecular Markers Useful in Red Clover (Trifolium pratense) Breeding.</title>
        <authorList>
            <person name="Istvanek J."/>
            <person name="Dluhosova J."/>
            <person name="Dluhos P."/>
            <person name="Patkova L."/>
            <person name="Nedelnik J."/>
            <person name="Repkova J."/>
        </authorList>
    </citation>
    <scope>NUCLEOTIDE SEQUENCE [LARGE SCALE GENOMIC DNA]</scope>
    <source>
        <strain evidence="3">cv. Tatra</strain>
        <tissue evidence="2">Young leaves</tissue>
    </source>
</reference>
<comment type="caution">
    <text evidence="2">The sequence shown here is derived from an EMBL/GenBank/DDBJ whole genome shotgun (WGS) entry which is preliminary data.</text>
</comment>
<keyword evidence="1" id="KW-0812">Transmembrane</keyword>
<evidence type="ECO:0000256" key="1">
    <source>
        <dbReference type="SAM" id="Phobius"/>
    </source>
</evidence>
<dbReference type="Proteomes" id="UP000236291">
    <property type="component" value="Unassembled WGS sequence"/>
</dbReference>
<accession>A0A2K3JK53</accession>
<gene>
    <name evidence="2" type="ORF">L195_g048036</name>
</gene>
<dbReference type="EMBL" id="ASHM01067925">
    <property type="protein sequence ID" value="PNX54417.1"/>
    <property type="molecule type" value="Genomic_DNA"/>
</dbReference>
<organism evidence="2 3">
    <name type="scientific">Trifolium pratense</name>
    <name type="common">Red clover</name>
    <dbReference type="NCBI Taxonomy" id="57577"/>
    <lineage>
        <taxon>Eukaryota</taxon>
        <taxon>Viridiplantae</taxon>
        <taxon>Streptophyta</taxon>
        <taxon>Embryophyta</taxon>
        <taxon>Tracheophyta</taxon>
        <taxon>Spermatophyta</taxon>
        <taxon>Magnoliopsida</taxon>
        <taxon>eudicotyledons</taxon>
        <taxon>Gunneridae</taxon>
        <taxon>Pentapetalae</taxon>
        <taxon>rosids</taxon>
        <taxon>fabids</taxon>
        <taxon>Fabales</taxon>
        <taxon>Fabaceae</taxon>
        <taxon>Papilionoideae</taxon>
        <taxon>50 kb inversion clade</taxon>
        <taxon>NPAAA clade</taxon>
        <taxon>Hologalegina</taxon>
        <taxon>IRL clade</taxon>
        <taxon>Trifolieae</taxon>
        <taxon>Trifolium</taxon>
    </lineage>
</organism>
<evidence type="ECO:0000313" key="2">
    <source>
        <dbReference type="EMBL" id="PNX54417.1"/>
    </source>
</evidence>
<evidence type="ECO:0000313" key="3">
    <source>
        <dbReference type="Proteomes" id="UP000236291"/>
    </source>
</evidence>
<feature type="transmembrane region" description="Helical" evidence="1">
    <location>
        <begin position="25"/>
        <end position="43"/>
    </location>
</feature>
<name>A0A2K3JK53_TRIPR</name>